<evidence type="ECO:0000313" key="2">
    <source>
        <dbReference type="Proteomes" id="UP000807306"/>
    </source>
</evidence>
<name>A0A9P6ELW2_9AGAR</name>
<proteinExistence type="predicted"/>
<organism evidence="1 2">
    <name type="scientific">Crepidotus variabilis</name>
    <dbReference type="NCBI Taxonomy" id="179855"/>
    <lineage>
        <taxon>Eukaryota</taxon>
        <taxon>Fungi</taxon>
        <taxon>Dikarya</taxon>
        <taxon>Basidiomycota</taxon>
        <taxon>Agaricomycotina</taxon>
        <taxon>Agaricomycetes</taxon>
        <taxon>Agaricomycetidae</taxon>
        <taxon>Agaricales</taxon>
        <taxon>Agaricineae</taxon>
        <taxon>Crepidotaceae</taxon>
        <taxon>Crepidotus</taxon>
    </lineage>
</organism>
<sequence>MVYRLGRQHLSRRQAADFNKQVHALAHEQQITVLEAATTNFDSAIRTYTDTAPRSNLREKRIPSSVDTEIGKLELRDEDVYDFKIDFPAYETPRRNTNMTVSLLDIAKPSKRKGARRNVTFVPLSLSHSEPLVLTAEEERFINDIEDFVEIDGVSMADFSDFEDDWEEVYDERQQVMVKVKPSYSAVLRGHER</sequence>
<dbReference type="OrthoDB" id="2739946at2759"/>
<dbReference type="Proteomes" id="UP000807306">
    <property type="component" value="Unassembled WGS sequence"/>
</dbReference>
<accession>A0A9P6ELW2</accession>
<evidence type="ECO:0000313" key="1">
    <source>
        <dbReference type="EMBL" id="KAF9531265.1"/>
    </source>
</evidence>
<comment type="caution">
    <text evidence="1">The sequence shown here is derived from an EMBL/GenBank/DDBJ whole genome shotgun (WGS) entry which is preliminary data.</text>
</comment>
<protein>
    <submittedName>
        <fullName evidence="1">Uncharacterized protein</fullName>
    </submittedName>
</protein>
<dbReference type="EMBL" id="MU157836">
    <property type="protein sequence ID" value="KAF9531265.1"/>
    <property type="molecule type" value="Genomic_DNA"/>
</dbReference>
<gene>
    <name evidence="1" type="ORF">CPB83DRAFT_849659</name>
</gene>
<reference evidence="1" key="1">
    <citation type="submission" date="2020-11" db="EMBL/GenBank/DDBJ databases">
        <authorList>
            <consortium name="DOE Joint Genome Institute"/>
            <person name="Ahrendt S."/>
            <person name="Riley R."/>
            <person name="Andreopoulos W."/>
            <person name="Labutti K."/>
            <person name="Pangilinan J."/>
            <person name="Ruiz-Duenas F.J."/>
            <person name="Barrasa J.M."/>
            <person name="Sanchez-Garcia M."/>
            <person name="Camarero S."/>
            <person name="Miyauchi S."/>
            <person name="Serrano A."/>
            <person name="Linde D."/>
            <person name="Babiker R."/>
            <person name="Drula E."/>
            <person name="Ayuso-Fernandez I."/>
            <person name="Pacheco R."/>
            <person name="Padilla G."/>
            <person name="Ferreira P."/>
            <person name="Barriuso J."/>
            <person name="Kellner H."/>
            <person name="Castanera R."/>
            <person name="Alfaro M."/>
            <person name="Ramirez L."/>
            <person name="Pisabarro A.G."/>
            <person name="Kuo A."/>
            <person name="Tritt A."/>
            <person name="Lipzen A."/>
            <person name="He G."/>
            <person name="Yan M."/>
            <person name="Ng V."/>
            <person name="Cullen D."/>
            <person name="Martin F."/>
            <person name="Rosso M.-N."/>
            <person name="Henrissat B."/>
            <person name="Hibbett D."/>
            <person name="Martinez A.T."/>
            <person name="Grigoriev I.V."/>
        </authorList>
    </citation>
    <scope>NUCLEOTIDE SEQUENCE</scope>
    <source>
        <strain evidence="1">CBS 506.95</strain>
    </source>
</reference>
<dbReference type="AlphaFoldDB" id="A0A9P6ELW2"/>
<keyword evidence="2" id="KW-1185">Reference proteome</keyword>